<dbReference type="EMBL" id="CM009754">
    <property type="protein sequence ID" value="PUZ50371.1"/>
    <property type="molecule type" value="Genomic_DNA"/>
</dbReference>
<proteinExistence type="predicted"/>
<feature type="compositionally biased region" description="Low complexity" evidence="1">
    <location>
        <begin position="103"/>
        <end position="112"/>
    </location>
</feature>
<dbReference type="Gramene" id="PUZ50371">
    <property type="protein sequence ID" value="PUZ50371"/>
    <property type="gene ID" value="GQ55_6G053800"/>
</dbReference>
<dbReference type="AlphaFoldDB" id="A0A2T7D449"/>
<feature type="region of interest" description="Disordered" evidence="1">
    <location>
        <begin position="91"/>
        <end position="121"/>
    </location>
</feature>
<sequence>MRILISMIRGAPVLLLHQNSGVCPNSMAESLEAAAAATTNSTSIDESKTHLVFCIRSLCATRGVVALCFCCQKSRVCCKLVAECQARCPACDPKRQLQPPPDSSVMENSSSSVTANNGTLA</sequence>
<keyword evidence="3" id="KW-1185">Reference proteome</keyword>
<name>A0A2T7D449_9POAL</name>
<evidence type="ECO:0000313" key="3">
    <source>
        <dbReference type="Proteomes" id="UP000244336"/>
    </source>
</evidence>
<gene>
    <name evidence="2" type="ORF">GQ55_6G053800</name>
</gene>
<evidence type="ECO:0000313" key="2">
    <source>
        <dbReference type="EMBL" id="PUZ50371.1"/>
    </source>
</evidence>
<evidence type="ECO:0000256" key="1">
    <source>
        <dbReference type="SAM" id="MobiDB-lite"/>
    </source>
</evidence>
<organism evidence="2 3">
    <name type="scientific">Panicum hallii var. hallii</name>
    <dbReference type="NCBI Taxonomy" id="1504633"/>
    <lineage>
        <taxon>Eukaryota</taxon>
        <taxon>Viridiplantae</taxon>
        <taxon>Streptophyta</taxon>
        <taxon>Embryophyta</taxon>
        <taxon>Tracheophyta</taxon>
        <taxon>Spermatophyta</taxon>
        <taxon>Magnoliopsida</taxon>
        <taxon>Liliopsida</taxon>
        <taxon>Poales</taxon>
        <taxon>Poaceae</taxon>
        <taxon>PACMAD clade</taxon>
        <taxon>Panicoideae</taxon>
        <taxon>Panicodae</taxon>
        <taxon>Paniceae</taxon>
        <taxon>Panicinae</taxon>
        <taxon>Panicum</taxon>
        <taxon>Panicum sect. Panicum</taxon>
    </lineage>
</organism>
<dbReference type="Proteomes" id="UP000244336">
    <property type="component" value="Chromosome 6"/>
</dbReference>
<accession>A0A2T7D449</accession>
<dbReference type="OrthoDB" id="695738at2759"/>
<protein>
    <submittedName>
        <fullName evidence="2">Uncharacterized protein</fullName>
    </submittedName>
</protein>
<reference evidence="2 3" key="1">
    <citation type="submission" date="2018-04" db="EMBL/GenBank/DDBJ databases">
        <title>WGS assembly of Panicum hallii var. hallii HAL2.</title>
        <authorList>
            <person name="Lovell J."/>
            <person name="Jenkins J."/>
            <person name="Lowry D."/>
            <person name="Mamidi S."/>
            <person name="Sreedasyam A."/>
            <person name="Weng X."/>
            <person name="Barry K."/>
            <person name="Bonette J."/>
            <person name="Campitelli B."/>
            <person name="Daum C."/>
            <person name="Gordon S."/>
            <person name="Gould B."/>
            <person name="Lipzen A."/>
            <person name="MacQueen A."/>
            <person name="Palacio-Mejia J."/>
            <person name="Plott C."/>
            <person name="Shakirov E."/>
            <person name="Shu S."/>
            <person name="Yoshinaga Y."/>
            <person name="Zane M."/>
            <person name="Rokhsar D."/>
            <person name="Grimwood J."/>
            <person name="Schmutz J."/>
            <person name="Juenger T."/>
        </authorList>
    </citation>
    <scope>NUCLEOTIDE SEQUENCE [LARGE SCALE GENOMIC DNA]</scope>
    <source>
        <strain evidence="3">cv. HAL2</strain>
    </source>
</reference>